<keyword evidence="1" id="KW-0472">Membrane</keyword>
<gene>
    <name evidence="2" type="ORF">METZ01_LOCUS502221</name>
</gene>
<dbReference type="AlphaFoldDB" id="A0A383DXU3"/>
<feature type="transmembrane region" description="Helical" evidence="1">
    <location>
        <begin position="60"/>
        <end position="86"/>
    </location>
</feature>
<evidence type="ECO:0000313" key="2">
    <source>
        <dbReference type="EMBL" id="SVE49367.1"/>
    </source>
</evidence>
<proteinExistence type="predicted"/>
<keyword evidence="1" id="KW-0812">Transmembrane</keyword>
<reference evidence="2" key="1">
    <citation type="submission" date="2018-05" db="EMBL/GenBank/DDBJ databases">
        <authorList>
            <person name="Lanie J.A."/>
            <person name="Ng W.-L."/>
            <person name="Kazmierczak K.M."/>
            <person name="Andrzejewski T.M."/>
            <person name="Davidsen T.M."/>
            <person name="Wayne K.J."/>
            <person name="Tettelin H."/>
            <person name="Glass J.I."/>
            <person name="Rusch D."/>
            <person name="Podicherti R."/>
            <person name="Tsui H.-C.T."/>
            <person name="Winkler M.E."/>
        </authorList>
    </citation>
    <scope>NUCLEOTIDE SEQUENCE</scope>
</reference>
<feature type="transmembrane region" description="Helical" evidence="1">
    <location>
        <begin position="20"/>
        <end position="39"/>
    </location>
</feature>
<evidence type="ECO:0000256" key="1">
    <source>
        <dbReference type="SAM" id="Phobius"/>
    </source>
</evidence>
<keyword evidence="1" id="KW-1133">Transmembrane helix</keyword>
<feature type="transmembrane region" description="Helical" evidence="1">
    <location>
        <begin position="98"/>
        <end position="129"/>
    </location>
</feature>
<sequence length="130" mass="14292">MNNIEKFISAQNVAIPLFEYFINLVLTVLLSLILSYLFARYGRTLSNREMFGKNFVLLSTATMIVITIVKSSLALSLGLVGALSIVRFRTAVKDPEELVYLFLCISIGLGFGANQRAVTLVGFVIVVAIL</sequence>
<dbReference type="Pfam" id="PF16316">
    <property type="entry name" value="DUF4956"/>
    <property type="match status" value="1"/>
</dbReference>
<dbReference type="InterPro" id="IPR032531">
    <property type="entry name" value="DUF4956"/>
</dbReference>
<organism evidence="2">
    <name type="scientific">marine metagenome</name>
    <dbReference type="NCBI Taxonomy" id="408172"/>
    <lineage>
        <taxon>unclassified sequences</taxon>
        <taxon>metagenomes</taxon>
        <taxon>ecological metagenomes</taxon>
    </lineage>
</organism>
<name>A0A383DXU3_9ZZZZ</name>
<evidence type="ECO:0008006" key="3">
    <source>
        <dbReference type="Google" id="ProtNLM"/>
    </source>
</evidence>
<protein>
    <recommendedName>
        <fullName evidence="3">DUF4956 domain-containing protein</fullName>
    </recommendedName>
</protein>
<dbReference type="EMBL" id="UINC01221156">
    <property type="protein sequence ID" value="SVE49367.1"/>
    <property type="molecule type" value="Genomic_DNA"/>
</dbReference>
<accession>A0A383DXU3</accession>
<feature type="non-terminal residue" evidence="2">
    <location>
        <position position="130"/>
    </location>
</feature>